<dbReference type="AlphaFoldDB" id="A0A926DJM9"/>
<dbReference type="EMBL" id="JACRSS010000004">
    <property type="protein sequence ID" value="MBC8538972.1"/>
    <property type="molecule type" value="Genomic_DNA"/>
</dbReference>
<dbReference type="InterPro" id="IPR036291">
    <property type="entry name" value="NAD(P)-bd_dom_sf"/>
</dbReference>
<organism evidence="1 2">
    <name type="scientific">Guopingia tenuis</name>
    <dbReference type="NCBI Taxonomy" id="2763656"/>
    <lineage>
        <taxon>Bacteria</taxon>
        <taxon>Bacillati</taxon>
        <taxon>Bacillota</taxon>
        <taxon>Clostridia</taxon>
        <taxon>Christensenellales</taxon>
        <taxon>Christensenellaceae</taxon>
        <taxon>Guopingia</taxon>
    </lineage>
</organism>
<evidence type="ECO:0000313" key="2">
    <source>
        <dbReference type="Proteomes" id="UP000617951"/>
    </source>
</evidence>
<keyword evidence="2" id="KW-1185">Reference proteome</keyword>
<reference evidence="1" key="1">
    <citation type="submission" date="2020-08" db="EMBL/GenBank/DDBJ databases">
        <title>Genome public.</title>
        <authorList>
            <person name="Liu C."/>
            <person name="Sun Q."/>
        </authorList>
    </citation>
    <scope>NUCLEOTIDE SEQUENCE</scope>
    <source>
        <strain evidence="1">NSJ-63</strain>
    </source>
</reference>
<sequence>MFNFEKATQPTIYFIGVTTGSSSIMKVFPEWAKAMGIPDAVIKGIDIEIHAEPEVYRKVVDFIKHDELSYGALVTTHKLDLYKACSDMFEYLDPYALMFGELSSISKKDGKLCGHAKDPISSGYALNDFVPKNWWKDHGGDFYVIGAGGSAISMGAFLMREEFAGNYPGRIICSNRSQPRLTEMEKIFSKLKPEGVELQYHLCPEYEQNDAVLKTIKPYSVIVNATGLGKDRPGSPLTDACEFPENSLVWEINYRGERRFMYQALEQKEAKNLHVEDGWRYFIYGWTQVISEVFHIPIEGELLDKLDDIASGFRK</sequence>
<dbReference type="Gene3D" id="3.40.50.720">
    <property type="entry name" value="NAD(P)-binding Rossmann-like Domain"/>
    <property type="match status" value="1"/>
</dbReference>
<dbReference type="RefSeq" id="WP_249280614.1">
    <property type="nucleotide sequence ID" value="NZ_JACRSS010000004.1"/>
</dbReference>
<dbReference type="SUPFAM" id="SSF51735">
    <property type="entry name" value="NAD(P)-binding Rossmann-fold domains"/>
    <property type="match status" value="1"/>
</dbReference>
<dbReference type="Proteomes" id="UP000617951">
    <property type="component" value="Unassembled WGS sequence"/>
</dbReference>
<dbReference type="Gene3D" id="3.40.50.10860">
    <property type="entry name" value="Leucine Dehydrogenase, chain A, domain 1"/>
    <property type="match status" value="1"/>
</dbReference>
<comment type="caution">
    <text evidence="1">The sequence shown here is derived from an EMBL/GenBank/DDBJ whole genome shotgun (WGS) entry which is preliminary data.</text>
</comment>
<gene>
    <name evidence="1" type="ORF">H8693_08500</name>
</gene>
<proteinExistence type="predicted"/>
<accession>A0A926DJM9</accession>
<protein>
    <submittedName>
        <fullName evidence="1">Shikimate dehydrogenase</fullName>
    </submittedName>
</protein>
<name>A0A926DJM9_9FIRM</name>
<evidence type="ECO:0000313" key="1">
    <source>
        <dbReference type="EMBL" id="MBC8538972.1"/>
    </source>
</evidence>